<dbReference type="GO" id="GO:0003962">
    <property type="term" value="F:cystathionine gamma-synthase activity"/>
    <property type="evidence" value="ECO:0007669"/>
    <property type="project" value="TreeGrafter"/>
</dbReference>
<dbReference type="InterPro" id="IPR015422">
    <property type="entry name" value="PyrdxlP-dep_Trfase_small"/>
</dbReference>
<evidence type="ECO:0000256" key="1">
    <source>
        <dbReference type="ARBA" id="ARBA00001933"/>
    </source>
</evidence>
<keyword evidence="7" id="KW-1185">Reference proteome</keyword>
<dbReference type="Proteomes" id="UP000074382">
    <property type="component" value="Unassembled WGS sequence"/>
</dbReference>
<dbReference type="GO" id="GO:0019346">
    <property type="term" value="P:transsulfuration"/>
    <property type="evidence" value="ECO:0007669"/>
    <property type="project" value="InterPro"/>
</dbReference>
<accession>A0A147KF14</accession>
<dbReference type="InterPro" id="IPR000277">
    <property type="entry name" value="Cys/Met-Metab_PyrdxlP-dep_enz"/>
</dbReference>
<dbReference type="EMBL" id="LGEM01000104">
    <property type="protein sequence ID" value="KUP95901.1"/>
    <property type="molecule type" value="Genomic_DNA"/>
</dbReference>
<dbReference type="GO" id="GO:0019343">
    <property type="term" value="P:cysteine biosynthetic process via cystathionine"/>
    <property type="evidence" value="ECO:0007669"/>
    <property type="project" value="TreeGrafter"/>
</dbReference>
<dbReference type="SUPFAM" id="SSF53383">
    <property type="entry name" value="PLP-dependent transferases"/>
    <property type="match status" value="1"/>
</dbReference>
<dbReference type="InterPro" id="IPR015424">
    <property type="entry name" value="PyrdxlP-dep_Trfase"/>
</dbReference>
<feature type="modified residue" description="N6-(pyridoxal phosphate)lysine" evidence="4">
    <location>
        <position position="200"/>
    </location>
</feature>
<name>A0A147KF14_THECS</name>
<dbReference type="STRING" id="665004.AC529_15080"/>
<evidence type="ECO:0000313" key="7">
    <source>
        <dbReference type="Proteomes" id="UP000074382"/>
    </source>
</evidence>
<comment type="cofactor">
    <cofactor evidence="1 5">
        <name>pyridoxal 5'-phosphate</name>
        <dbReference type="ChEBI" id="CHEBI:597326"/>
    </cofactor>
</comment>
<gene>
    <name evidence="6" type="ORF">AC529_15080</name>
</gene>
<dbReference type="AlphaFoldDB" id="A0A147KF14"/>
<comment type="similarity">
    <text evidence="2 5">Belongs to the trans-sulfuration enzymes family.</text>
</comment>
<dbReference type="PANTHER" id="PTHR11808">
    <property type="entry name" value="TRANS-SULFURATION ENZYME FAMILY MEMBER"/>
    <property type="match status" value="1"/>
</dbReference>
<organism evidence="6 7">
    <name type="scientific">Thermobifida cellulosilytica TB100</name>
    <dbReference type="NCBI Taxonomy" id="665004"/>
    <lineage>
        <taxon>Bacteria</taxon>
        <taxon>Bacillati</taxon>
        <taxon>Actinomycetota</taxon>
        <taxon>Actinomycetes</taxon>
        <taxon>Streptosporangiales</taxon>
        <taxon>Nocardiopsidaceae</taxon>
        <taxon>Thermobifida</taxon>
    </lineage>
</organism>
<dbReference type="Gene3D" id="3.90.1150.10">
    <property type="entry name" value="Aspartate Aminotransferase, domain 1"/>
    <property type="match status" value="1"/>
</dbReference>
<dbReference type="RefSeq" id="WP_068753412.1">
    <property type="nucleotide sequence ID" value="NZ_KQ950180.1"/>
</dbReference>
<dbReference type="GO" id="GO:0030170">
    <property type="term" value="F:pyridoxal phosphate binding"/>
    <property type="evidence" value="ECO:0007669"/>
    <property type="project" value="InterPro"/>
</dbReference>
<evidence type="ECO:0000256" key="5">
    <source>
        <dbReference type="RuleBase" id="RU362118"/>
    </source>
</evidence>
<dbReference type="PANTHER" id="PTHR11808:SF15">
    <property type="entry name" value="CYSTATHIONINE GAMMA-LYASE"/>
    <property type="match status" value="1"/>
</dbReference>
<evidence type="ECO:0000313" key="6">
    <source>
        <dbReference type="EMBL" id="KUP95901.1"/>
    </source>
</evidence>
<keyword evidence="3 4" id="KW-0663">Pyridoxal phosphate</keyword>
<dbReference type="OrthoDB" id="9780685at2"/>
<reference evidence="7" key="1">
    <citation type="journal article" date="2017" name="Acta Aliment.">
        <title>Plant polysaccharide degrading enzyme system of Thermpbifida cellulosilytica TB100 revealed by de novo genome project data.</title>
        <authorList>
            <person name="Toth A."/>
            <person name="Baka E."/>
            <person name="Luzics S."/>
            <person name="Bata-Vidacs I."/>
            <person name="Nagy I."/>
            <person name="Balint B."/>
            <person name="Herceg R."/>
            <person name="Olasz F."/>
            <person name="Wilk T."/>
            <person name="Nagy T."/>
            <person name="Kriszt B."/>
            <person name="Nagy I."/>
            <person name="Kukolya J."/>
        </authorList>
    </citation>
    <scope>NUCLEOTIDE SEQUENCE [LARGE SCALE GENOMIC DNA]</scope>
    <source>
        <strain evidence="7">TB100</strain>
    </source>
</reference>
<dbReference type="Gene3D" id="3.40.640.10">
    <property type="entry name" value="Type I PLP-dependent aspartate aminotransferase-like (Major domain)"/>
    <property type="match status" value="1"/>
</dbReference>
<sequence>MSYEGFETLAIHAGQEADAETGAVVVPIYQTSTYRQDGVGGLRGGYEYSRTANPTRTALEECLAALESGVRGLAFASGMAAEDTLLRTIARPGDHLIIPNDAYGGTFRLVSKVFERWGLAWDAVDLSDTDAVRAAVRPETVAVWVETPTNPLLNIADIAALAEIAHASGALLVVDNTFASPYLQRPLTRGADVVVHSTTKYLGGHSDVVGGALVVADPELGERLAFHQNSMGAVAGPFDAWLTLRGIKTLAVRMDRHTANAERVVNALLGHPEVAQVLYPGLPEHPGHKVAVDQMRAFGGMVSFRLKGGVEAALRVCARTKVFTLAESLGGVESLIEHPGKMTHASTAGSLLEVPDDLVRLSVGIETADDLVNDLLQALEP</sequence>
<evidence type="ECO:0000256" key="3">
    <source>
        <dbReference type="ARBA" id="ARBA00022898"/>
    </source>
</evidence>
<proteinExistence type="inferred from homology"/>
<protein>
    <submittedName>
        <fullName evidence="6">Cystathionine gamma-synthase</fullName>
    </submittedName>
</protein>
<dbReference type="InterPro" id="IPR015421">
    <property type="entry name" value="PyrdxlP-dep_Trfase_major"/>
</dbReference>
<dbReference type="NCBIfam" id="NF005871">
    <property type="entry name" value="PRK07811.1"/>
    <property type="match status" value="1"/>
</dbReference>
<comment type="caution">
    <text evidence="6">The sequence shown here is derived from an EMBL/GenBank/DDBJ whole genome shotgun (WGS) entry which is preliminary data.</text>
</comment>
<dbReference type="InterPro" id="IPR054542">
    <property type="entry name" value="Cys_met_metab_PP"/>
</dbReference>
<evidence type="ECO:0000256" key="2">
    <source>
        <dbReference type="ARBA" id="ARBA00009077"/>
    </source>
</evidence>
<dbReference type="Pfam" id="PF01053">
    <property type="entry name" value="Cys_Met_Meta_PP"/>
    <property type="match status" value="1"/>
</dbReference>
<dbReference type="FunFam" id="3.40.640.10:FF:000009">
    <property type="entry name" value="Cystathionine gamma-synthase homolog"/>
    <property type="match status" value="1"/>
</dbReference>
<dbReference type="PIRSF" id="PIRSF001434">
    <property type="entry name" value="CGS"/>
    <property type="match status" value="1"/>
</dbReference>
<dbReference type="PATRIC" id="fig|665004.4.peg.718"/>
<dbReference type="CDD" id="cd00614">
    <property type="entry name" value="CGS_like"/>
    <property type="match status" value="1"/>
</dbReference>
<dbReference type="GO" id="GO:0005737">
    <property type="term" value="C:cytoplasm"/>
    <property type="evidence" value="ECO:0007669"/>
    <property type="project" value="TreeGrafter"/>
</dbReference>
<dbReference type="GO" id="GO:0004123">
    <property type="term" value="F:cystathionine gamma-lyase activity"/>
    <property type="evidence" value="ECO:0007669"/>
    <property type="project" value="TreeGrafter"/>
</dbReference>
<dbReference type="PROSITE" id="PS00868">
    <property type="entry name" value="CYS_MET_METAB_PP"/>
    <property type="match status" value="1"/>
</dbReference>
<evidence type="ECO:0000256" key="4">
    <source>
        <dbReference type="PIRSR" id="PIRSR001434-2"/>
    </source>
</evidence>